<dbReference type="GO" id="GO:0000917">
    <property type="term" value="P:division septum assembly"/>
    <property type="evidence" value="ECO:0007669"/>
    <property type="project" value="UniProtKB-KW"/>
</dbReference>
<keyword evidence="3" id="KW-0963">Cytoplasm</keyword>
<evidence type="ECO:0000256" key="2">
    <source>
        <dbReference type="ARBA" id="ARBA00015195"/>
    </source>
</evidence>
<evidence type="ECO:0000256" key="6">
    <source>
        <dbReference type="ARBA" id="ARBA00023306"/>
    </source>
</evidence>
<dbReference type="Gene3D" id="1.20.5.50">
    <property type="match status" value="1"/>
</dbReference>
<reference evidence="10 11" key="1">
    <citation type="submission" date="2020-08" db="EMBL/GenBank/DDBJ databases">
        <title>Genomic Encyclopedia of Type Strains, Phase IV (KMG-IV): sequencing the most valuable type-strain genomes for metagenomic binning, comparative biology and taxonomic classification.</title>
        <authorList>
            <person name="Goeker M."/>
        </authorList>
    </citation>
    <scope>NUCLEOTIDE SEQUENCE [LARGE SCALE GENOMIC DNA]</scope>
    <source>
        <strain evidence="10 11">DSM 27165</strain>
    </source>
</reference>
<dbReference type="GO" id="GO:0005829">
    <property type="term" value="C:cytosol"/>
    <property type="evidence" value="ECO:0007669"/>
    <property type="project" value="TreeGrafter"/>
</dbReference>
<organism evidence="10 11">
    <name type="scientific">Chitinivorax tropicus</name>
    <dbReference type="NCBI Taxonomy" id="714531"/>
    <lineage>
        <taxon>Bacteria</taxon>
        <taxon>Pseudomonadati</taxon>
        <taxon>Pseudomonadota</taxon>
        <taxon>Betaproteobacteria</taxon>
        <taxon>Chitinivorax</taxon>
    </lineage>
</organism>
<evidence type="ECO:0000256" key="5">
    <source>
        <dbReference type="ARBA" id="ARBA00023210"/>
    </source>
</evidence>
<dbReference type="PANTHER" id="PTHR34981:SF1">
    <property type="entry name" value="CELL DIVISION PROTEIN ZAPA"/>
    <property type="match status" value="1"/>
</dbReference>
<comment type="subcellular location">
    <subcellularLocation>
        <location evidence="1">Cytoplasm</location>
    </subcellularLocation>
</comment>
<evidence type="ECO:0000256" key="9">
    <source>
        <dbReference type="ARBA" id="ARBA00033158"/>
    </source>
</evidence>
<evidence type="ECO:0000256" key="1">
    <source>
        <dbReference type="ARBA" id="ARBA00004496"/>
    </source>
</evidence>
<dbReference type="RefSeq" id="WP_184034234.1">
    <property type="nucleotide sequence ID" value="NZ_JACHHY010000002.1"/>
</dbReference>
<dbReference type="Proteomes" id="UP000575898">
    <property type="component" value="Unassembled WGS sequence"/>
</dbReference>
<dbReference type="InterPro" id="IPR042233">
    <property type="entry name" value="Cell_div_ZapA_N"/>
</dbReference>
<gene>
    <name evidence="10" type="ORF">HNQ59_000301</name>
</gene>
<dbReference type="EMBL" id="JACHHY010000002">
    <property type="protein sequence ID" value="MBB5017039.1"/>
    <property type="molecule type" value="Genomic_DNA"/>
</dbReference>
<evidence type="ECO:0000313" key="11">
    <source>
        <dbReference type="Proteomes" id="UP000575898"/>
    </source>
</evidence>
<dbReference type="GO" id="GO:0000921">
    <property type="term" value="P:septin ring assembly"/>
    <property type="evidence" value="ECO:0007669"/>
    <property type="project" value="TreeGrafter"/>
</dbReference>
<dbReference type="PANTHER" id="PTHR34981">
    <property type="entry name" value="CELL DIVISION PROTEIN ZAPA"/>
    <property type="match status" value="1"/>
</dbReference>
<protein>
    <recommendedName>
        <fullName evidence="2">Cell division protein ZapA</fullName>
    </recommendedName>
    <alternativeName>
        <fullName evidence="9">Z ring-associated protein ZapA</fullName>
    </alternativeName>
</protein>
<dbReference type="GO" id="GO:0032153">
    <property type="term" value="C:cell division site"/>
    <property type="evidence" value="ECO:0007669"/>
    <property type="project" value="TreeGrafter"/>
</dbReference>
<evidence type="ECO:0000256" key="4">
    <source>
        <dbReference type="ARBA" id="ARBA00022618"/>
    </source>
</evidence>
<dbReference type="AlphaFoldDB" id="A0A840MIL5"/>
<evidence type="ECO:0000313" key="10">
    <source>
        <dbReference type="EMBL" id="MBB5017039.1"/>
    </source>
</evidence>
<keyword evidence="6" id="KW-0131">Cell cycle</keyword>
<dbReference type="SUPFAM" id="SSF102829">
    <property type="entry name" value="Cell division protein ZapA-like"/>
    <property type="match status" value="1"/>
</dbReference>
<accession>A0A840MIL5</accession>
<keyword evidence="11" id="KW-1185">Reference proteome</keyword>
<sequence length="100" mass="11355">MKNLDITIMGRDFRIACPEQEEASLMMAVDLLDGRIESIKRDGKVVGADRIAIMAALNIAHEMLSMKMSGTDVGMTEFRQRLLHMQEVIDQAMLEQNRLF</sequence>
<evidence type="ECO:0000256" key="3">
    <source>
        <dbReference type="ARBA" id="ARBA00022490"/>
    </source>
</evidence>
<comment type="caution">
    <text evidence="10">The sequence shown here is derived from an EMBL/GenBank/DDBJ whole genome shotgun (WGS) entry which is preliminary data.</text>
</comment>
<dbReference type="Pfam" id="PF05164">
    <property type="entry name" value="ZapA"/>
    <property type="match status" value="1"/>
</dbReference>
<keyword evidence="4 10" id="KW-0132">Cell division</keyword>
<dbReference type="GO" id="GO:0030428">
    <property type="term" value="C:cell septum"/>
    <property type="evidence" value="ECO:0007669"/>
    <property type="project" value="TreeGrafter"/>
</dbReference>
<proteinExistence type="predicted"/>
<dbReference type="GO" id="GO:0043093">
    <property type="term" value="P:FtsZ-dependent cytokinesis"/>
    <property type="evidence" value="ECO:0007669"/>
    <property type="project" value="TreeGrafter"/>
</dbReference>
<keyword evidence="5" id="KW-0717">Septation</keyword>
<dbReference type="InterPro" id="IPR007838">
    <property type="entry name" value="Cell_div_ZapA-like"/>
</dbReference>
<name>A0A840MIL5_9PROT</name>
<dbReference type="Gene3D" id="3.30.160.880">
    <property type="entry name" value="Cell division protein ZapA protomer, N-terminal domain"/>
    <property type="match status" value="1"/>
</dbReference>
<evidence type="ECO:0000256" key="8">
    <source>
        <dbReference type="ARBA" id="ARBA00026068"/>
    </source>
</evidence>
<comment type="function">
    <text evidence="7">Activator of cell division through the inhibition of FtsZ GTPase activity, therefore promoting FtsZ assembly into bundles of protofilaments necessary for the formation of the division Z ring. It is recruited early at mid-cell but it is not essential for cell division.</text>
</comment>
<dbReference type="InterPro" id="IPR036192">
    <property type="entry name" value="Cell_div_ZapA-like_sf"/>
</dbReference>
<evidence type="ECO:0000256" key="7">
    <source>
        <dbReference type="ARBA" id="ARBA00024910"/>
    </source>
</evidence>
<comment type="subunit">
    <text evidence="8">Homodimer. Interacts with FtsZ.</text>
</comment>